<accession>A0ACC3TL37</accession>
<dbReference type="EMBL" id="MU970092">
    <property type="protein sequence ID" value="KAK9321700.1"/>
    <property type="molecule type" value="Genomic_DNA"/>
</dbReference>
<evidence type="ECO:0000313" key="1">
    <source>
        <dbReference type="EMBL" id="KAK9321700.1"/>
    </source>
</evidence>
<name>A0ACC3TL37_9ASCO</name>
<sequence>MAAGNSLDEEREFDPESVIRTQASSPTTSSRSRLFAAFWIYGLINNVLYVIILSAALDLVGANVPKATVLLADVMPSFFVKLTAPFYIHRIAYKVRIFMLVALSLFGMQCVALTSSISARLFGVVLASLSSGLGELTFLQLTHFYSPLSMAAFSSGTGGAGLVGSFLYLVATTWLRLSVRGTIFASSLLPLFFFFAFFWIMPQPDPILVSQSSTFAAARAPAYSLLRYEDPGAPASESIITNPPANDQASLGSGIGFSKAPSLEQVMESMSKTLSRLGPLFVPYMLPLMLVYIGEYVINQGVSPTLLFPIEEMPFTYYRDVYVTYGTLYQLGVFISRSSSHFVRIRKLYAPAALQLVNLVILIAQSMYSFIPNVYIIMIIIFYEGLLGGAAYINTFLLVSESVAIEDREFAMGAVGVSDSGGIVIAGTICLYLETYLCSYQKANGKPYCGMT</sequence>
<keyword evidence="2" id="KW-1185">Reference proteome</keyword>
<protein>
    <submittedName>
        <fullName evidence="1">Batten's disease protein Cln3</fullName>
    </submittedName>
</protein>
<reference evidence="2" key="1">
    <citation type="journal article" date="2024" name="Front. Bioeng. Biotechnol.">
        <title>Genome-scale model development and genomic sequencing of the oleaginous clade Lipomyces.</title>
        <authorList>
            <person name="Czajka J.J."/>
            <person name="Han Y."/>
            <person name="Kim J."/>
            <person name="Mondo S.J."/>
            <person name="Hofstad B.A."/>
            <person name="Robles A."/>
            <person name="Haridas S."/>
            <person name="Riley R."/>
            <person name="LaButti K."/>
            <person name="Pangilinan J."/>
            <person name="Andreopoulos W."/>
            <person name="Lipzen A."/>
            <person name="Yan J."/>
            <person name="Wang M."/>
            <person name="Ng V."/>
            <person name="Grigoriev I.V."/>
            <person name="Spatafora J.W."/>
            <person name="Magnuson J.K."/>
            <person name="Baker S.E."/>
            <person name="Pomraning K.R."/>
        </authorList>
    </citation>
    <scope>NUCLEOTIDE SEQUENCE [LARGE SCALE GENOMIC DNA]</scope>
    <source>
        <strain evidence="2">CBS 10300</strain>
    </source>
</reference>
<organism evidence="1 2">
    <name type="scientific">Lipomyces orientalis</name>
    <dbReference type="NCBI Taxonomy" id="1233043"/>
    <lineage>
        <taxon>Eukaryota</taxon>
        <taxon>Fungi</taxon>
        <taxon>Dikarya</taxon>
        <taxon>Ascomycota</taxon>
        <taxon>Saccharomycotina</taxon>
        <taxon>Lipomycetes</taxon>
        <taxon>Lipomycetales</taxon>
        <taxon>Lipomycetaceae</taxon>
        <taxon>Lipomyces</taxon>
    </lineage>
</organism>
<comment type="caution">
    <text evidence="1">The sequence shown here is derived from an EMBL/GenBank/DDBJ whole genome shotgun (WGS) entry which is preliminary data.</text>
</comment>
<proteinExistence type="predicted"/>
<gene>
    <name evidence="1" type="ORF">V1517DRAFT_325658</name>
</gene>
<dbReference type="Proteomes" id="UP001489719">
    <property type="component" value="Unassembled WGS sequence"/>
</dbReference>
<evidence type="ECO:0000313" key="2">
    <source>
        <dbReference type="Proteomes" id="UP001489719"/>
    </source>
</evidence>